<evidence type="ECO:0000313" key="1">
    <source>
        <dbReference type="EMBL" id="VZO39586.1"/>
    </source>
</evidence>
<dbReference type="GO" id="GO:0047200">
    <property type="term" value="F:tetrahydrodipicolinate N-acetyltransferase activity"/>
    <property type="evidence" value="ECO:0007669"/>
    <property type="project" value="UniProtKB-EC"/>
</dbReference>
<keyword evidence="1" id="KW-0808">Transferase</keyword>
<reference evidence="1 2" key="1">
    <citation type="submission" date="2019-11" db="EMBL/GenBank/DDBJ databases">
        <authorList>
            <person name="Criscuolo A."/>
        </authorList>
    </citation>
    <scope>NUCLEOTIDE SEQUENCE [LARGE SCALE GENOMIC DNA]</scope>
    <source>
        <strain evidence="1">CIP111667</strain>
    </source>
</reference>
<dbReference type="PANTHER" id="PTHR13061:SF29">
    <property type="entry name" value="GAMMA CARBONIC ANHYDRASE-LIKE 1, MITOCHONDRIAL-RELATED"/>
    <property type="match status" value="1"/>
</dbReference>
<dbReference type="PANTHER" id="PTHR13061">
    <property type="entry name" value="DYNACTIN SUBUNIT P25"/>
    <property type="match status" value="1"/>
</dbReference>
<evidence type="ECO:0000313" key="2">
    <source>
        <dbReference type="Proteomes" id="UP000419743"/>
    </source>
</evidence>
<dbReference type="EC" id="2.3.1.89" evidence="1"/>
<keyword evidence="2" id="KW-1185">Reference proteome</keyword>
<dbReference type="Proteomes" id="UP000419743">
    <property type="component" value="Unassembled WGS sequence"/>
</dbReference>
<proteinExistence type="predicted"/>
<comment type="caution">
    <text evidence="1">The sequence shown here is derived from an EMBL/GenBank/DDBJ whole genome shotgun (WGS) entry which is preliminary data.</text>
</comment>
<dbReference type="EMBL" id="CACRYJ010000060">
    <property type="protein sequence ID" value="VZO39586.1"/>
    <property type="molecule type" value="Genomic_DNA"/>
</dbReference>
<keyword evidence="1" id="KW-0012">Acyltransferase</keyword>
<dbReference type="InterPro" id="IPR047324">
    <property type="entry name" value="LbH_gamma_CA-like"/>
</dbReference>
<dbReference type="Pfam" id="PF00132">
    <property type="entry name" value="Hexapep"/>
    <property type="match status" value="1"/>
</dbReference>
<dbReference type="SUPFAM" id="SSF51161">
    <property type="entry name" value="Trimeric LpxA-like enzymes"/>
    <property type="match status" value="1"/>
</dbReference>
<dbReference type="InterPro" id="IPR001451">
    <property type="entry name" value="Hexapep"/>
</dbReference>
<gene>
    <name evidence="1" type="primary">dapH</name>
    <name evidence="1" type="ORF">HALOF300_04279</name>
</gene>
<dbReference type="AlphaFoldDB" id="A0A7M4DQ42"/>
<dbReference type="CDD" id="cd04645">
    <property type="entry name" value="LbH_gamma_CA_like"/>
    <property type="match status" value="1"/>
</dbReference>
<accession>A0A7M4DQ42</accession>
<organism evidence="1 2">
    <name type="scientific">Occultella aeris</name>
    <dbReference type="NCBI Taxonomy" id="2761496"/>
    <lineage>
        <taxon>Bacteria</taxon>
        <taxon>Bacillati</taxon>
        <taxon>Actinomycetota</taxon>
        <taxon>Actinomycetes</taxon>
        <taxon>Micrococcales</taxon>
        <taxon>Ruaniaceae</taxon>
        <taxon>Occultella</taxon>
    </lineage>
</organism>
<name>A0A7M4DQ42_9MICO</name>
<protein>
    <submittedName>
        <fullName evidence="1">2,3,4,5-tetrahydropyridine-2,6-dicarboxylate N-acetyltransferase</fullName>
        <ecNumber evidence="1">2.3.1.89</ecNumber>
    </submittedName>
</protein>
<sequence length="188" mass="19053">MTRGHLPVPRPEYGAGMAHLVPLDGVHPEIDPTAFVASTATLIGDVRIGARTGVFYGAVVRGDLAPIRIGSGTNLQDNVVVHADPDFPATIGDGVTVGHAAVVHGCTVEDGCLIGMSATVMNGAVIGAGSLVAAGALVLEGTVVPPHSLVAGVPAKVRRELTDDEIAGLEGSASRYAEISRRHRGAAS</sequence>
<dbReference type="Gene3D" id="2.160.10.10">
    <property type="entry name" value="Hexapeptide repeat proteins"/>
    <property type="match status" value="1"/>
</dbReference>
<dbReference type="InterPro" id="IPR011004">
    <property type="entry name" value="Trimer_LpxA-like_sf"/>
</dbReference>
<dbReference type="InterPro" id="IPR050484">
    <property type="entry name" value="Transf_Hexapept/Carb_Anhydrase"/>
</dbReference>